<gene>
    <name evidence="1" type="ORF">EGH82_11835</name>
</gene>
<protein>
    <submittedName>
        <fullName evidence="1">Uncharacterized protein</fullName>
    </submittedName>
</protein>
<evidence type="ECO:0000313" key="2">
    <source>
        <dbReference type="Proteomes" id="UP000278792"/>
    </source>
</evidence>
<name>A0A3N3DZB3_9VIBR</name>
<dbReference type="EMBL" id="RKIK01000031">
    <property type="protein sequence ID" value="ROV59847.1"/>
    <property type="molecule type" value="Genomic_DNA"/>
</dbReference>
<sequence length="202" mass="22848">MHRFYQFAASINPCFSQSHGLNDWSLPSFQYAGYEYPLDEDSQRKVFEYLARLPLFLSDFGLIEDAEFIVGFSFGDGASTNTQLARVVDSIHQLHPQIPLYLQQEIAHHCQNSAFIALEDEGYQTTLDVAQKAQGLALGSSVGVVAQAWHAKRCVETCQSLGLHVVALRVINHFPFDDPQPWVRNPINWVIKESLRETIIPK</sequence>
<dbReference type="Proteomes" id="UP000278792">
    <property type="component" value="Unassembled WGS sequence"/>
</dbReference>
<reference evidence="1 2" key="1">
    <citation type="submission" date="2018-11" db="EMBL/GenBank/DDBJ databases">
        <title>Vibrio ponticus strain CAIM 1751 pathogenic for the snapper Lutjanus guttatus.</title>
        <authorList>
            <person name="Soto-Rodriguez S."/>
            <person name="Lozano-Olvera R."/>
            <person name="Gomez-Gil B."/>
        </authorList>
    </citation>
    <scope>NUCLEOTIDE SEQUENCE [LARGE SCALE GENOMIC DNA]</scope>
    <source>
        <strain evidence="1 2">CAIM 1751</strain>
    </source>
</reference>
<proteinExistence type="predicted"/>
<accession>A0A3N3DZB3</accession>
<evidence type="ECO:0000313" key="1">
    <source>
        <dbReference type="EMBL" id="ROV59847.1"/>
    </source>
</evidence>
<organism evidence="1 2">
    <name type="scientific">Vibrio ponticus</name>
    <dbReference type="NCBI Taxonomy" id="265668"/>
    <lineage>
        <taxon>Bacteria</taxon>
        <taxon>Pseudomonadati</taxon>
        <taxon>Pseudomonadota</taxon>
        <taxon>Gammaproteobacteria</taxon>
        <taxon>Vibrionales</taxon>
        <taxon>Vibrionaceae</taxon>
        <taxon>Vibrio</taxon>
    </lineage>
</organism>
<dbReference type="AlphaFoldDB" id="A0A3N3DZB3"/>
<comment type="caution">
    <text evidence="1">The sequence shown here is derived from an EMBL/GenBank/DDBJ whole genome shotgun (WGS) entry which is preliminary data.</text>
</comment>
<dbReference type="RefSeq" id="WP_123782236.1">
    <property type="nucleotide sequence ID" value="NZ_RKIK01000031.1"/>
</dbReference>